<comment type="caution">
    <text evidence="1">The sequence shown here is derived from an EMBL/GenBank/DDBJ whole genome shotgun (WGS) entry which is preliminary data.</text>
</comment>
<proteinExistence type="predicted"/>
<dbReference type="AlphaFoldDB" id="A0A6N9TY13"/>
<accession>A0A6N9TY13</accession>
<evidence type="ECO:0000313" key="2">
    <source>
        <dbReference type="Proteomes" id="UP000471293"/>
    </source>
</evidence>
<gene>
    <name evidence="1" type="ORF">G3I29_07875</name>
</gene>
<dbReference type="EMBL" id="JAAGLQ010000164">
    <property type="protein sequence ID" value="NEA15449.1"/>
    <property type="molecule type" value="Genomic_DNA"/>
</dbReference>
<dbReference type="RefSeq" id="WP_164343376.1">
    <property type="nucleotide sequence ID" value="NZ_JAAGLQ010000164.1"/>
</dbReference>
<organism evidence="1 2">
    <name type="scientific">Streptomyces halstedii</name>
    <dbReference type="NCBI Taxonomy" id="1944"/>
    <lineage>
        <taxon>Bacteria</taxon>
        <taxon>Bacillati</taxon>
        <taxon>Actinomycetota</taxon>
        <taxon>Actinomycetes</taxon>
        <taxon>Kitasatosporales</taxon>
        <taxon>Streptomycetaceae</taxon>
        <taxon>Streptomyces</taxon>
    </lineage>
</organism>
<name>A0A6N9TY13_STRHA</name>
<evidence type="ECO:0000313" key="1">
    <source>
        <dbReference type="EMBL" id="NEA15449.1"/>
    </source>
</evidence>
<reference evidence="1 2" key="1">
    <citation type="submission" date="2020-01" db="EMBL/GenBank/DDBJ databases">
        <title>Insect and environment-associated Actinomycetes.</title>
        <authorList>
            <person name="Currrie C."/>
            <person name="Chevrette M."/>
            <person name="Carlson C."/>
            <person name="Stubbendieck R."/>
            <person name="Wendt-Pienkowski E."/>
        </authorList>
    </citation>
    <scope>NUCLEOTIDE SEQUENCE [LARGE SCALE GENOMIC DNA]</scope>
    <source>
        <strain evidence="1 2">SID11342</strain>
    </source>
</reference>
<protein>
    <submittedName>
        <fullName evidence="1">Uncharacterized protein</fullName>
    </submittedName>
</protein>
<sequence length="122" mass="13351">MTEIITCEATRHGRTWVAHVPAHDVYGSGRTLGIVREDVREGLAAFGVTGEVEITPVMPELEALRSAEAAYEQALAAAVTALRLRKAPLRDIAEATRVTTPRVKRLLTKEIQSDQREEGESS</sequence>
<dbReference type="Proteomes" id="UP000471293">
    <property type="component" value="Unassembled WGS sequence"/>
</dbReference>